<dbReference type="GO" id="GO:0015288">
    <property type="term" value="F:porin activity"/>
    <property type="evidence" value="ECO:0007669"/>
    <property type="project" value="UniProtKB-KW"/>
</dbReference>
<sequence>MKISKVHLACMLAMAGAVSPSLALAENTEGFAFNGYVRQAALFSAENDFKDSDYIGQKETLGRLGLEYDNQTNLDFSYRWTYGDGRSLKLGAGVSEGRTAGSGSGFVEITGYTDTGVIFAGKRDYGKERYVWMTDFFYTDMSGTGVGIENMKLGSAIVNMAYMVSKRDDYDLEDDAAFADADNINSVMHALNFAAKYGVWDISATVKAMPDNWSYNPTTKTSKEWAEFGYDLTVGYKMFNFFGLQSDGSSNTNFVLQAGKGLGSGQLLGGTITSYNAYRPGGLKFGEHEFEWGKGNDAITLLTHVEEGDVSYRALAFGGHTFENGIGIFPSVQAQYNDYEDGTYDYWASAMVRPVMGINSMMYLQGELGYVYNNWDGDSYNQAKVTVAPTLMFPTWTGVNPELRFLASWVKNSWTTDAKKGQSKNDFIVGFQLEANW</sequence>
<dbReference type="InterPro" id="IPR003192">
    <property type="entry name" value="Porin_LamB"/>
</dbReference>
<dbReference type="GO" id="GO:0015144">
    <property type="term" value="F:carbohydrate transmembrane transporter activity"/>
    <property type="evidence" value="ECO:0007669"/>
    <property type="project" value="TreeGrafter"/>
</dbReference>
<evidence type="ECO:0000256" key="3">
    <source>
        <dbReference type="ARBA" id="ARBA00022448"/>
    </source>
</evidence>
<comment type="caution">
    <text evidence="11">The sequence shown here is derived from an EMBL/GenBank/DDBJ whole genome shotgun (WGS) entry which is preliminary data.</text>
</comment>
<accession>A0A7X8TNC0</accession>
<keyword evidence="3" id="KW-0813">Transport</keyword>
<evidence type="ECO:0000313" key="11">
    <source>
        <dbReference type="EMBL" id="NLS11671.1"/>
    </source>
</evidence>
<dbReference type="InterPro" id="IPR050286">
    <property type="entry name" value="G_neg_Bact_CarbUptk_Porin"/>
</dbReference>
<protein>
    <submittedName>
        <fullName evidence="11">Carbohydrate porin</fullName>
    </submittedName>
</protein>
<keyword evidence="12" id="KW-1185">Reference proteome</keyword>
<dbReference type="PANTHER" id="PTHR38762:SF1">
    <property type="entry name" value="CRYPTIC OUTER MEMBRANE PORIN BGLH-RELATED"/>
    <property type="match status" value="1"/>
</dbReference>
<evidence type="ECO:0000256" key="6">
    <source>
        <dbReference type="ARBA" id="ARBA00023065"/>
    </source>
</evidence>
<dbReference type="GO" id="GO:0009279">
    <property type="term" value="C:cell outer membrane"/>
    <property type="evidence" value="ECO:0007669"/>
    <property type="project" value="UniProtKB-SubCell"/>
</dbReference>
<dbReference type="GO" id="GO:0015774">
    <property type="term" value="P:polysaccharide transport"/>
    <property type="evidence" value="ECO:0007669"/>
    <property type="project" value="TreeGrafter"/>
</dbReference>
<evidence type="ECO:0000313" key="12">
    <source>
        <dbReference type="Proteomes" id="UP000535589"/>
    </source>
</evidence>
<comment type="subcellular location">
    <subcellularLocation>
        <location evidence="1">Cell outer membrane</location>
        <topology evidence="1">Multi-pass membrane protein</topology>
    </subcellularLocation>
</comment>
<reference evidence="11 12" key="1">
    <citation type="submission" date="2020-04" db="EMBL/GenBank/DDBJ databases">
        <title>Vibrio sp. SM6, a novel species isolated from seawater.</title>
        <authorList>
            <person name="Wang X."/>
        </authorList>
    </citation>
    <scope>NUCLEOTIDE SEQUENCE [LARGE SCALE GENOMIC DNA]</scope>
    <source>
        <strain evidence="11 12">SM6</strain>
    </source>
</reference>
<comment type="similarity">
    <text evidence="2">Belongs to the porin LamB (TC 1.B.3) family.</text>
</comment>
<evidence type="ECO:0000256" key="10">
    <source>
        <dbReference type="SAM" id="SignalP"/>
    </source>
</evidence>
<evidence type="ECO:0000256" key="5">
    <source>
        <dbReference type="ARBA" id="ARBA00022692"/>
    </source>
</evidence>
<keyword evidence="5" id="KW-0812">Transmembrane</keyword>
<keyword evidence="7" id="KW-0626">Porin</keyword>
<evidence type="ECO:0000256" key="7">
    <source>
        <dbReference type="ARBA" id="ARBA00023114"/>
    </source>
</evidence>
<keyword evidence="4" id="KW-1134">Transmembrane beta strand</keyword>
<dbReference type="Pfam" id="PF02264">
    <property type="entry name" value="LamB"/>
    <property type="match status" value="1"/>
</dbReference>
<keyword evidence="10" id="KW-0732">Signal</keyword>
<dbReference type="Gene3D" id="2.40.170.10">
    <property type="entry name" value="Porin, LamB type"/>
    <property type="match status" value="1"/>
</dbReference>
<gene>
    <name evidence="11" type="ORF">HGP28_02050</name>
</gene>
<keyword evidence="6" id="KW-0406">Ion transport</keyword>
<dbReference type="GO" id="GO:0006811">
    <property type="term" value="P:monoatomic ion transport"/>
    <property type="evidence" value="ECO:0007669"/>
    <property type="project" value="UniProtKB-KW"/>
</dbReference>
<feature type="signal peptide" evidence="10">
    <location>
        <begin position="1"/>
        <end position="25"/>
    </location>
</feature>
<evidence type="ECO:0000256" key="1">
    <source>
        <dbReference type="ARBA" id="ARBA00004571"/>
    </source>
</evidence>
<dbReference type="SUPFAM" id="SSF56935">
    <property type="entry name" value="Porins"/>
    <property type="match status" value="1"/>
</dbReference>
<keyword evidence="8" id="KW-0472">Membrane</keyword>
<dbReference type="EMBL" id="JABAIK010000002">
    <property type="protein sequence ID" value="NLS11671.1"/>
    <property type="molecule type" value="Genomic_DNA"/>
</dbReference>
<evidence type="ECO:0000256" key="8">
    <source>
        <dbReference type="ARBA" id="ARBA00023136"/>
    </source>
</evidence>
<evidence type="ECO:0000256" key="2">
    <source>
        <dbReference type="ARBA" id="ARBA00007055"/>
    </source>
</evidence>
<dbReference type="RefSeq" id="WP_168834787.1">
    <property type="nucleotide sequence ID" value="NZ_JABAIK010000002.1"/>
</dbReference>
<dbReference type="PANTHER" id="PTHR38762">
    <property type="entry name" value="CRYPTIC OUTER MEMBRANE PORIN BGLH-RELATED"/>
    <property type="match status" value="1"/>
</dbReference>
<name>A0A7X8TNC0_9VIBR</name>
<dbReference type="GO" id="GO:0046930">
    <property type="term" value="C:pore complex"/>
    <property type="evidence" value="ECO:0007669"/>
    <property type="project" value="UniProtKB-KW"/>
</dbReference>
<dbReference type="Proteomes" id="UP000535589">
    <property type="component" value="Unassembled WGS sequence"/>
</dbReference>
<organism evidence="11 12">
    <name type="scientific">Vibrio agarilyticus</name>
    <dbReference type="NCBI Taxonomy" id="2726741"/>
    <lineage>
        <taxon>Bacteria</taxon>
        <taxon>Pseudomonadati</taxon>
        <taxon>Pseudomonadota</taxon>
        <taxon>Gammaproteobacteria</taxon>
        <taxon>Vibrionales</taxon>
        <taxon>Vibrionaceae</taxon>
        <taxon>Vibrio</taxon>
    </lineage>
</organism>
<evidence type="ECO:0000256" key="4">
    <source>
        <dbReference type="ARBA" id="ARBA00022452"/>
    </source>
</evidence>
<keyword evidence="9" id="KW-0998">Cell outer membrane</keyword>
<dbReference type="InterPro" id="IPR036998">
    <property type="entry name" value="Porin_LamB_sf"/>
</dbReference>
<evidence type="ECO:0000256" key="9">
    <source>
        <dbReference type="ARBA" id="ARBA00023237"/>
    </source>
</evidence>
<proteinExistence type="inferred from homology"/>
<dbReference type="AlphaFoldDB" id="A0A7X8TNC0"/>
<feature type="chain" id="PRO_5031089101" evidence="10">
    <location>
        <begin position="26"/>
        <end position="437"/>
    </location>
</feature>